<keyword evidence="1" id="KW-0677">Repeat</keyword>
<evidence type="ECO:0000256" key="2">
    <source>
        <dbReference type="ARBA" id="ARBA00023043"/>
    </source>
</evidence>
<dbReference type="SUPFAM" id="SSF48403">
    <property type="entry name" value="Ankyrin repeat"/>
    <property type="match status" value="1"/>
</dbReference>
<evidence type="ECO:0000256" key="3">
    <source>
        <dbReference type="PROSITE-ProRule" id="PRU00023"/>
    </source>
</evidence>
<accession>A0A8S2FBT6</accession>
<proteinExistence type="predicted"/>
<evidence type="ECO:0000256" key="1">
    <source>
        <dbReference type="ARBA" id="ARBA00022737"/>
    </source>
</evidence>
<dbReference type="AlphaFoldDB" id="A0A8S2FBT6"/>
<sequence>NIPELDINYVTQSGNTVLHVCVNVQRKDIIQLLLKYYPNINVNIKNKQQATPLHLAIIYGDVDIVNILLEAGADKSLLMTNKTCKDLAKDFNNEYLYEMFSH</sequence>
<evidence type="ECO:0000313" key="5">
    <source>
        <dbReference type="EMBL" id="CAF4215768.1"/>
    </source>
</evidence>
<dbReference type="Pfam" id="PF12796">
    <property type="entry name" value="Ank_2"/>
    <property type="match status" value="1"/>
</dbReference>
<evidence type="ECO:0008006" key="7">
    <source>
        <dbReference type="Google" id="ProtNLM"/>
    </source>
</evidence>
<evidence type="ECO:0000313" key="6">
    <source>
        <dbReference type="Proteomes" id="UP000677228"/>
    </source>
</evidence>
<reference evidence="4" key="1">
    <citation type="submission" date="2021-02" db="EMBL/GenBank/DDBJ databases">
        <authorList>
            <person name="Nowell W R."/>
        </authorList>
    </citation>
    <scope>NUCLEOTIDE SEQUENCE</scope>
</reference>
<dbReference type="EMBL" id="CAJOBA010048725">
    <property type="protein sequence ID" value="CAF4215768.1"/>
    <property type="molecule type" value="Genomic_DNA"/>
</dbReference>
<organism evidence="4 6">
    <name type="scientific">Didymodactylos carnosus</name>
    <dbReference type="NCBI Taxonomy" id="1234261"/>
    <lineage>
        <taxon>Eukaryota</taxon>
        <taxon>Metazoa</taxon>
        <taxon>Spiralia</taxon>
        <taxon>Gnathifera</taxon>
        <taxon>Rotifera</taxon>
        <taxon>Eurotatoria</taxon>
        <taxon>Bdelloidea</taxon>
        <taxon>Philodinida</taxon>
        <taxon>Philodinidae</taxon>
        <taxon>Didymodactylos</taxon>
    </lineage>
</organism>
<dbReference type="PROSITE" id="PS50297">
    <property type="entry name" value="ANK_REP_REGION"/>
    <property type="match status" value="1"/>
</dbReference>
<dbReference type="Proteomes" id="UP000682733">
    <property type="component" value="Unassembled WGS sequence"/>
</dbReference>
<feature type="repeat" description="ANK" evidence="3">
    <location>
        <begin position="48"/>
        <end position="74"/>
    </location>
</feature>
<name>A0A8S2FBT6_9BILA</name>
<dbReference type="EMBL" id="CAJNOK010026975">
    <property type="protein sequence ID" value="CAF1412002.1"/>
    <property type="molecule type" value="Genomic_DNA"/>
</dbReference>
<dbReference type="PROSITE" id="PS50088">
    <property type="entry name" value="ANK_REPEAT"/>
    <property type="match status" value="1"/>
</dbReference>
<evidence type="ECO:0000313" key="4">
    <source>
        <dbReference type="EMBL" id="CAF1412002.1"/>
    </source>
</evidence>
<dbReference type="InterPro" id="IPR036770">
    <property type="entry name" value="Ankyrin_rpt-contain_sf"/>
</dbReference>
<dbReference type="Proteomes" id="UP000677228">
    <property type="component" value="Unassembled WGS sequence"/>
</dbReference>
<keyword evidence="2 3" id="KW-0040">ANK repeat</keyword>
<dbReference type="SMART" id="SM00248">
    <property type="entry name" value="ANK"/>
    <property type="match status" value="2"/>
</dbReference>
<comment type="caution">
    <text evidence="4">The sequence shown here is derived from an EMBL/GenBank/DDBJ whole genome shotgun (WGS) entry which is preliminary data.</text>
</comment>
<gene>
    <name evidence="4" type="ORF">OVA965_LOCUS33402</name>
    <name evidence="5" type="ORF">TMI583_LOCUS34292</name>
</gene>
<protein>
    <recommendedName>
        <fullName evidence="7">Ankyrin</fullName>
    </recommendedName>
</protein>
<dbReference type="PANTHER" id="PTHR24198:SF165">
    <property type="entry name" value="ANKYRIN REPEAT-CONTAINING PROTEIN-RELATED"/>
    <property type="match status" value="1"/>
</dbReference>
<feature type="non-terminal residue" evidence="4">
    <location>
        <position position="1"/>
    </location>
</feature>
<dbReference type="PANTHER" id="PTHR24198">
    <property type="entry name" value="ANKYRIN REPEAT AND PROTEIN KINASE DOMAIN-CONTAINING PROTEIN"/>
    <property type="match status" value="1"/>
</dbReference>
<dbReference type="Gene3D" id="1.25.40.20">
    <property type="entry name" value="Ankyrin repeat-containing domain"/>
    <property type="match status" value="2"/>
</dbReference>
<dbReference type="InterPro" id="IPR002110">
    <property type="entry name" value="Ankyrin_rpt"/>
</dbReference>